<organism evidence="4 5">
    <name type="scientific">Plasmodium malariae</name>
    <dbReference type="NCBI Taxonomy" id="5858"/>
    <lineage>
        <taxon>Eukaryota</taxon>
        <taxon>Sar</taxon>
        <taxon>Alveolata</taxon>
        <taxon>Apicomplexa</taxon>
        <taxon>Aconoidasida</taxon>
        <taxon>Haemosporida</taxon>
        <taxon>Plasmodiidae</taxon>
        <taxon>Plasmodium</taxon>
        <taxon>Plasmodium (Plasmodium)</taxon>
    </lineage>
</organism>
<dbReference type="SUPFAM" id="SSF56784">
    <property type="entry name" value="HAD-like"/>
    <property type="match status" value="1"/>
</dbReference>
<dbReference type="GO" id="GO:0005744">
    <property type="term" value="C:TIM23 mitochondrial import inner membrane translocase complex"/>
    <property type="evidence" value="ECO:0007669"/>
    <property type="project" value="UniProtKB-UniRule"/>
</dbReference>
<evidence type="ECO:0000256" key="1">
    <source>
        <dbReference type="RuleBase" id="RU365079"/>
    </source>
</evidence>
<dbReference type="Proteomes" id="UP000219799">
    <property type="component" value="Chromosome 2"/>
</dbReference>
<feature type="region of interest" description="Disordered" evidence="2">
    <location>
        <begin position="194"/>
        <end position="217"/>
    </location>
</feature>
<protein>
    <recommendedName>
        <fullName evidence="1">Mitochondrial import inner membrane translocase subunit TIM50</fullName>
    </recommendedName>
</protein>
<accession>A0A1C3K9R6</accession>
<keyword evidence="1" id="KW-0813">Transport</keyword>
<feature type="domain" description="FCP1 homology" evidence="3">
    <location>
        <begin position="310"/>
        <end position="451"/>
    </location>
</feature>
<keyword evidence="1" id="KW-0809">Transit peptide</keyword>
<dbReference type="PANTHER" id="PTHR12210">
    <property type="entry name" value="DULLARD PROTEIN PHOSPHATASE"/>
    <property type="match status" value="1"/>
</dbReference>
<comment type="similarity">
    <text evidence="1">Belongs to the TIM50 family.</text>
</comment>
<dbReference type="InterPro" id="IPR023214">
    <property type="entry name" value="HAD_sf"/>
</dbReference>
<sequence length="512" mass="59340">MVGFLSLKNLWINEKVLIPYMNRINSANKVSISSLVHNRTTVNLNNLNNVVALMYSYKNGCIKSGRRYHMCKSYNNLADILLNTNYNRMHSKRMQARERSMLGVNCVYRVNNVNKEYKIKGKMKYCDSLTSYLFDSNQIKRNVFINSSNTYRIGNCYSRGFSANSKNMNEAAAAEKLAEQESAVEELGAKAVNMSSGTNTSRSGNNVSKESTPLNREGKKKTVKELYIDKKEKERMIKMYLLLSLLLMPFGYTYMYCIQNDISVNELIKILKKKAEVLENKYNDTLHEFIDKYFPLSNEPLLPDFKDLNYPENLPTLVIDLNYVIAKLEYDRKTGWRVLKRPYADLFFKELSSFYEIVIWSDDNFPVAQEVISKWGIPAIGCLHRDQCSKKKKYYVKDLKRLGRNLNRVVIIDHDVHAFMLQPENGILIKEFHGDVNDKEILCLIDLLKSFAISTYDISQFLRKYGGGDYNIGKRYLQLKSDTEQKSQRIRNIGKIFHLDNKKTPNGISFNS</sequence>
<evidence type="ECO:0000259" key="3">
    <source>
        <dbReference type="PROSITE" id="PS50969"/>
    </source>
</evidence>
<feature type="compositionally biased region" description="Low complexity" evidence="2">
    <location>
        <begin position="194"/>
        <end position="206"/>
    </location>
</feature>
<dbReference type="Gene3D" id="3.40.50.1000">
    <property type="entry name" value="HAD superfamily/HAD-like"/>
    <property type="match status" value="1"/>
</dbReference>
<dbReference type="InterPro" id="IPR036412">
    <property type="entry name" value="HAD-like_sf"/>
</dbReference>
<gene>
    <name evidence="4" type="primary">TIM50</name>
    <name evidence="4" type="ORF">PMLGA01_020015700</name>
</gene>
<dbReference type="PROSITE" id="PS50969">
    <property type="entry name" value="FCP1"/>
    <property type="match status" value="1"/>
</dbReference>
<keyword evidence="1" id="KW-0811">Translocation</keyword>
<evidence type="ECO:0000313" key="4">
    <source>
        <dbReference type="EMBL" id="SBT70285.1"/>
    </source>
</evidence>
<evidence type="ECO:0000313" key="5">
    <source>
        <dbReference type="Proteomes" id="UP000219799"/>
    </source>
</evidence>
<dbReference type="FunFam" id="3.40.50.1000:FF:000139">
    <property type="entry name" value="Mitochondrial import inner membrane translocase subunit TIM50"/>
    <property type="match status" value="1"/>
</dbReference>
<dbReference type="Pfam" id="PF03031">
    <property type="entry name" value="NIF"/>
    <property type="match status" value="1"/>
</dbReference>
<reference evidence="4 5" key="1">
    <citation type="submission" date="2016-06" db="EMBL/GenBank/DDBJ databases">
        <authorList>
            <consortium name="Pathogen Informatics"/>
        </authorList>
    </citation>
    <scope>NUCLEOTIDE SEQUENCE [LARGE SCALE GENOMIC DNA]</scope>
    <source>
        <strain evidence="4">PmlGA01</strain>
    </source>
</reference>
<dbReference type="VEuPathDB" id="PlasmoDB:PmUG01_02021500"/>
<proteinExistence type="inferred from homology"/>
<keyword evidence="1" id="KW-0496">Mitochondrion</keyword>
<dbReference type="InterPro" id="IPR004274">
    <property type="entry name" value="FCP1_dom"/>
</dbReference>
<comment type="subunit">
    <text evidence="1">Component of the TIM23 complex.</text>
</comment>
<dbReference type="GO" id="GO:0015031">
    <property type="term" value="P:protein transport"/>
    <property type="evidence" value="ECO:0007669"/>
    <property type="project" value="UniProtKB-KW"/>
</dbReference>
<keyword evidence="1" id="KW-0653">Protein transport</keyword>
<comment type="function">
    <text evidence="1">Essential component of the TIM23 complex, a complex that mediates the translocation of transit peptide-containing proteins across the mitochondrial inner membrane.</text>
</comment>
<name>A0A1C3K9R6_PLAMA</name>
<dbReference type="EMBL" id="LT594490">
    <property type="protein sequence ID" value="SBT70285.1"/>
    <property type="molecule type" value="Genomic_DNA"/>
</dbReference>
<evidence type="ECO:0000256" key="2">
    <source>
        <dbReference type="SAM" id="MobiDB-lite"/>
    </source>
</evidence>
<dbReference type="AlphaFoldDB" id="A0A1C3K9R6"/>
<dbReference type="SMART" id="SM00577">
    <property type="entry name" value="CPDc"/>
    <property type="match status" value="1"/>
</dbReference>
<comment type="subcellular location">
    <subcellularLocation>
        <location evidence="1">Mitochondrion inner membrane</location>
        <topology evidence="1">Single-pass membrane protein</topology>
    </subcellularLocation>
</comment>
<dbReference type="CDD" id="cd07521">
    <property type="entry name" value="HAD_FCP1-like"/>
    <property type="match status" value="1"/>
</dbReference>
<dbReference type="InterPro" id="IPR050365">
    <property type="entry name" value="TIM50"/>
</dbReference>